<keyword evidence="9" id="KW-0812">Transmembrane</keyword>
<dbReference type="GO" id="GO:0004674">
    <property type="term" value="F:protein serine/threonine kinase activity"/>
    <property type="evidence" value="ECO:0007669"/>
    <property type="project" value="UniProtKB-KW"/>
</dbReference>
<dbReference type="Gene3D" id="1.10.510.10">
    <property type="entry name" value="Transferase(Phosphotransferase) domain 1"/>
    <property type="match status" value="1"/>
</dbReference>
<evidence type="ECO:0000256" key="7">
    <source>
        <dbReference type="PROSITE-ProRule" id="PRU10141"/>
    </source>
</evidence>
<dbReference type="GO" id="GO:0005524">
    <property type="term" value="F:ATP binding"/>
    <property type="evidence" value="ECO:0007669"/>
    <property type="project" value="UniProtKB-UniRule"/>
</dbReference>
<keyword evidence="9" id="KW-1133">Transmembrane helix</keyword>
<keyword evidence="5" id="KW-0418">Kinase</keyword>
<feature type="domain" description="Protein kinase" evidence="10">
    <location>
        <begin position="230"/>
        <end position="475"/>
    </location>
</feature>
<reference evidence="11 12" key="1">
    <citation type="submission" date="2016-10" db="EMBL/GenBank/DDBJ databases">
        <title>The Draft Genome Sequence of Actinokineospora bangkokensis 44EHWT reveals the biosynthetic pathway of antifungal compounds Thailandins with unusual extender unit butylmalonyl-CoA.</title>
        <authorList>
            <person name="Greule A."/>
            <person name="Intra B."/>
            <person name="Flemming S."/>
            <person name="Rommel M.G."/>
            <person name="Panbangred W."/>
            <person name="Bechthold A."/>
        </authorList>
    </citation>
    <scope>NUCLEOTIDE SEQUENCE [LARGE SCALE GENOMIC DNA]</scope>
    <source>
        <strain evidence="11 12">44EHW</strain>
    </source>
</reference>
<dbReference type="OrthoDB" id="308915at2"/>
<sequence>MGNLRVGAVGRGGPVVEVAGALAGEPVTAVVVTAEVEAGALLRSANSIAAGLTGVDGRVVAPLLGAEVVDGRVCFAVPRRGAPLGADGPVTREVAAAAANALGAGVSLLVERGVRCPVPPLFGSRVDDLALGTPLPALPGDEAHAPPEGGPWGEAAQVHACASRLWWLLTGGPPTAVFPRADIPRTAVAALRAGLAADPADRPPSVRALTTAVVAGLSGVDAPRAFGGGYRLGEVIGRGTTGVVLAGKRGDGARVAVKLFRPDLGAAATERLRRDAGVLIGVEHPNLVRFHDVPGEPGQLGVVMDRVDGGTLRRLLRGRPLPLRAAATLLAQLAGALAAVHGAGVVHRDVKPENVLLTRAGAPLLADLGIARRVAPAAELVCTPSHVAPEVIAGAPAGPPADVYSLGVLAYEAFTGAPPFTGTTSELFHAHLHRAPARPGGLPDPVWSVVASCLGKDPGARPTAAEVAYRLAPFSDREGFVEVPLPRQATDPVRPARPAPPPVDPPAAPVEEPPETPPAAAPAPPRARAWLWPVTALVVLALLVAVVAFSP</sequence>
<evidence type="ECO:0000313" key="11">
    <source>
        <dbReference type="EMBL" id="OLR91980.1"/>
    </source>
</evidence>
<evidence type="ECO:0000256" key="4">
    <source>
        <dbReference type="ARBA" id="ARBA00022741"/>
    </source>
</evidence>
<dbReference type="InterPro" id="IPR017441">
    <property type="entry name" value="Protein_kinase_ATP_BS"/>
</dbReference>
<evidence type="ECO:0000256" key="9">
    <source>
        <dbReference type="SAM" id="Phobius"/>
    </source>
</evidence>
<name>A0A1Q9LJ00_9PSEU</name>
<dbReference type="SMART" id="SM00220">
    <property type="entry name" value="S_TKc"/>
    <property type="match status" value="1"/>
</dbReference>
<evidence type="ECO:0000256" key="2">
    <source>
        <dbReference type="ARBA" id="ARBA00022527"/>
    </source>
</evidence>
<dbReference type="STRING" id="1193682.BJP25_24510"/>
<comment type="caution">
    <text evidence="11">The sequence shown here is derived from an EMBL/GenBank/DDBJ whole genome shotgun (WGS) entry which is preliminary data.</text>
</comment>
<dbReference type="PROSITE" id="PS00107">
    <property type="entry name" value="PROTEIN_KINASE_ATP"/>
    <property type="match status" value="1"/>
</dbReference>
<dbReference type="PANTHER" id="PTHR43289:SF6">
    <property type="entry name" value="SERINE_THREONINE-PROTEIN KINASE NEKL-3"/>
    <property type="match status" value="1"/>
</dbReference>
<dbReference type="Pfam" id="PF00069">
    <property type="entry name" value="Pkinase"/>
    <property type="match status" value="1"/>
</dbReference>
<keyword evidence="6 7" id="KW-0067">ATP-binding</keyword>
<dbReference type="AlphaFoldDB" id="A0A1Q9LJ00"/>
<keyword evidence="3" id="KW-0808">Transferase</keyword>
<gene>
    <name evidence="11" type="ORF">BJP25_24510</name>
</gene>
<feature type="compositionally biased region" description="Pro residues" evidence="8">
    <location>
        <begin position="495"/>
        <end position="508"/>
    </location>
</feature>
<dbReference type="PROSITE" id="PS50011">
    <property type="entry name" value="PROTEIN_KINASE_DOM"/>
    <property type="match status" value="1"/>
</dbReference>
<keyword evidence="2" id="KW-0723">Serine/threonine-protein kinase</keyword>
<evidence type="ECO:0000256" key="5">
    <source>
        <dbReference type="ARBA" id="ARBA00022777"/>
    </source>
</evidence>
<accession>A0A1Q9LJ00</accession>
<dbReference type="EC" id="2.7.11.1" evidence="1"/>
<feature type="transmembrane region" description="Helical" evidence="9">
    <location>
        <begin position="530"/>
        <end position="549"/>
    </location>
</feature>
<dbReference type="SUPFAM" id="SSF56112">
    <property type="entry name" value="Protein kinase-like (PK-like)"/>
    <property type="match status" value="1"/>
</dbReference>
<evidence type="ECO:0000256" key="1">
    <source>
        <dbReference type="ARBA" id="ARBA00012513"/>
    </source>
</evidence>
<dbReference type="RefSeq" id="WP_075976389.1">
    <property type="nucleotide sequence ID" value="NZ_MKQR01000018.1"/>
</dbReference>
<dbReference type="EMBL" id="MKQR01000018">
    <property type="protein sequence ID" value="OLR91980.1"/>
    <property type="molecule type" value="Genomic_DNA"/>
</dbReference>
<evidence type="ECO:0000313" key="12">
    <source>
        <dbReference type="Proteomes" id="UP000186040"/>
    </source>
</evidence>
<feature type="region of interest" description="Disordered" evidence="8">
    <location>
        <begin position="486"/>
        <end position="524"/>
    </location>
</feature>
<dbReference type="PANTHER" id="PTHR43289">
    <property type="entry name" value="MITOGEN-ACTIVATED PROTEIN KINASE KINASE KINASE 20-RELATED"/>
    <property type="match status" value="1"/>
</dbReference>
<keyword evidence="4 7" id="KW-0547">Nucleotide-binding</keyword>
<dbReference type="InterPro" id="IPR000719">
    <property type="entry name" value="Prot_kinase_dom"/>
</dbReference>
<feature type="compositionally biased region" description="Pro residues" evidence="8">
    <location>
        <begin position="515"/>
        <end position="524"/>
    </location>
</feature>
<evidence type="ECO:0000256" key="8">
    <source>
        <dbReference type="SAM" id="MobiDB-lite"/>
    </source>
</evidence>
<dbReference type="InterPro" id="IPR011009">
    <property type="entry name" value="Kinase-like_dom_sf"/>
</dbReference>
<keyword evidence="12" id="KW-1185">Reference proteome</keyword>
<feature type="binding site" evidence="7">
    <location>
        <position position="258"/>
    </location>
    <ligand>
        <name>ATP</name>
        <dbReference type="ChEBI" id="CHEBI:30616"/>
    </ligand>
</feature>
<evidence type="ECO:0000256" key="3">
    <source>
        <dbReference type="ARBA" id="ARBA00022679"/>
    </source>
</evidence>
<dbReference type="Proteomes" id="UP000186040">
    <property type="component" value="Unassembled WGS sequence"/>
</dbReference>
<dbReference type="PROSITE" id="PS00108">
    <property type="entry name" value="PROTEIN_KINASE_ST"/>
    <property type="match status" value="1"/>
</dbReference>
<protein>
    <recommendedName>
        <fullName evidence="1">non-specific serine/threonine protein kinase</fullName>
        <ecNumber evidence="1">2.7.11.1</ecNumber>
    </recommendedName>
</protein>
<proteinExistence type="predicted"/>
<evidence type="ECO:0000259" key="10">
    <source>
        <dbReference type="PROSITE" id="PS50011"/>
    </source>
</evidence>
<organism evidence="11 12">
    <name type="scientific">Actinokineospora bangkokensis</name>
    <dbReference type="NCBI Taxonomy" id="1193682"/>
    <lineage>
        <taxon>Bacteria</taxon>
        <taxon>Bacillati</taxon>
        <taxon>Actinomycetota</taxon>
        <taxon>Actinomycetes</taxon>
        <taxon>Pseudonocardiales</taxon>
        <taxon>Pseudonocardiaceae</taxon>
        <taxon>Actinokineospora</taxon>
    </lineage>
</organism>
<keyword evidence="9" id="KW-0472">Membrane</keyword>
<dbReference type="InterPro" id="IPR008271">
    <property type="entry name" value="Ser/Thr_kinase_AS"/>
</dbReference>
<dbReference type="CDD" id="cd14014">
    <property type="entry name" value="STKc_PknB_like"/>
    <property type="match status" value="1"/>
</dbReference>
<evidence type="ECO:0000256" key="6">
    <source>
        <dbReference type="ARBA" id="ARBA00022840"/>
    </source>
</evidence>